<name>A0A9W8IVH5_9AGAR</name>
<keyword evidence="2" id="KW-0472">Membrane</keyword>
<organism evidence="3 4">
    <name type="scientific">Candolleomyces eurysporus</name>
    <dbReference type="NCBI Taxonomy" id="2828524"/>
    <lineage>
        <taxon>Eukaryota</taxon>
        <taxon>Fungi</taxon>
        <taxon>Dikarya</taxon>
        <taxon>Basidiomycota</taxon>
        <taxon>Agaricomycotina</taxon>
        <taxon>Agaricomycetes</taxon>
        <taxon>Agaricomycetidae</taxon>
        <taxon>Agaricales</taxon>
        <taxon>Agaricineae</taxon>
        <taxon>Psathyrellaceae</taxon>
        <taxon>Candolleomyces</taxon>
    </lineage>
</organism>
<evidence type="ECO:0000256" key="2">
    <source>
        <dbReference type="SAM" id="Phobius"/>
    </source>
</evidence>
<keyword evidence="4" id="KW-1185">Reference proteome</keyword>
<feature type="compositionally biased region" description="Polar residues" evidence="1">
    <location>
        <begin position="897"/>
        <end position="912"/>
    </location>
</feature>
<feature type="compositionally biased region" description="Gly residues" evidence="1">
    <location>
        <begin position="1017"/>
        <end position="1027"/>
    </location>
</feature>
<feature type="region of interest" description="Disordered" evidence="1">
    <location>
        <begin position="992"/>
        <end position="1027"/>
    </location>
</feature>
<keyword evidence="2" id="KW-0812">Transmembrane</keyword>
<reference evidence="3" key="1">
    <citation type="submission" date="2022-06" db="EMBL/GenBank/DDBJ databases">
        <title>Genome Sequence of Candolleomyces eurysporus.</title>
        <authorList>
            <person name="Buettner E."/>
        </authorList>
    </citation>
    <scope>NUCLEOTIDE SEQUENCE</scope>
    <source>
        <strain evidence="3">VTCC 930004</strain>
    </source>
</reference>
<feature type="compositionally biased region" description="Basic and acidic residues" evidence="1">
    <location>
        <begin position="914"/>
        <end position="924"/>
    </location>
</feature>
<proteinExistence type="predicted"/>
<dbReference type="EMBL" id="JANBPK010001311">
    <property type="protein sequence ID" value="KAJ2923592.1"/>
    <property type="molecule type" value="Genomic_DNA"/>
</dbReference>
<feature type="region of interest" description="Disordered" evidence="1">
    <location>
        <begin position="866"/>
        <end position="949"/>
    </location>
</feature>
<feature type="compositionally biased region" description="Low complexity" evidence="1">
    <location>
        <begin position="415"/>
        <end position="430"/>
    </location>
</feature>
<sequence length="1027" mass="108164">MAAIIGGTVGGLILIGALIVGVIVPLLRRRWLRRQVMGRVPVNLDLPLEKESKPDTRLLPIGGENKHYPTIGSGAGSHWTRESDVAGLVPLLGRGGGDLGSPQAHSTFSSSIRQGSSVISQPPSIRYPTVSSTHMYQRHDDLYFYYRTASSATGGVASGGLGGVGGQQDSEAEVEFDPYAHYMDKPNPLDAIRDSMANRTADPERSTRILTPSSPKKATRNLPVPLEEDLGDPFVVESATRSYSNPFVSPPETVLREPKAPFSSSSPAIHIAADYQAATSTQAKVDNATIRGSQYFASNASSVRNRSPSPKRPSFFSYRSSSTPASVRGGPPLPPGAQQPLPRAVNPFLSPPPPPPPPPSLINGNANRGVDVEDLPVLPALNLGGPVREASGGSLPSFQDVANAKVFPPLQGQQPPSAIATTPNPTNATAQTSMNPAMAKAAPSADHPSPILTNDSDELSMYSQMSSVGSLRRDSVVINNPFLGSVESTNGTDRKSFVGLPVSNPFFGSVGSTNGLRRSFVSSVERAEAMGLGLSAVEEGTEEVFVRRKAVRTHTTQAGGIGTIQMSIPDGTDEHGRQGTTLIRGEDAQWLVPSPHLKEGSSASSNSNAHSNDRANEQSTEAKGTTSLSRMDTLAIGNLIKARAATIVVSGQDGGEHHHERVVSMIERKGSIRGVDEAVEGTHRGLRGGKATEGVGGEGQREPVVRGRGIKKGEEADEGEGYGAIRRVPVKRSVTPTTTAPSANATPVHATSASASNTGTTSSPENNSIIRRRSRSQSRGRLVPKVSWKRPSTAEGHVDLEDGAAKGGSTNDESSSQATSTPVPIGRNQSRKYKPKMRLQQKLIEKGLLSVSTPDSLEGDRSITMLVRSSSPVSPPAGPSLYRRQHRRTESAPTKPPTATQLHVPSSSSSPRAQGEKKNEKPRLEVSTSTSSSGPAANPNPNRNTLFPLTGAFGLAQTPSARSPATPTYQYAFADLERTKEFLPVTAPLNVVAGPRASPSAQGKGEGQGKLRREGSTGNGGGAKEGK</sequence>
<feature type="region of interest" description="Disordered" evidence="1">
    <location>
        <begin position="407"/>
        <end position="456"/>
    </location>
</feature>
<evidence type="ECO:0000313" key="4">
    <source>
        <dbReference type="Proteomes" id="UP001140091"/>
    </source>
</evidence>
<feature type="compositionally biased region" description="Polar residues" evidence="1">
    <location>
        <begin position="926"/>
        <end position="947"/>
    </location>
</feature>
<feature type="region of interest" description="Disordered" evidence="1">
    <location>
        <begin position="199"/>
        <end position="226"/>
    </location>
</feature>
<keyword evidence="2" id="KW-1133">Transmembrane helix</keyword>
<feature type="non-terminal residue" evidence="3">
    <location>
        <position position="1027"/>
    </location>
</feature>
<comment type="caution">
    <text evidence="3">The sequence shown here is derived from an EMBL/GenBank/DDBJ whole genome shotgun (WGS) entry which is preliminary data.</text>
</comment>
<dbReference type="OrthoDB" id="3032277at2759"/>
<feature type="compositionally biased region" description="Basic and acidic residues" evidence="1">
    <location>
        <begin position="673"/>
        <end position="683"/>
    </location>
</feature>
<evidence type="ECO:0000256" key="1">
    <source>
        <dbReference type="SAM" id="MobiDB-lite"/>
    </source>
</evidence>
<protein>
    <submittedName>
        <fullName evidence="3">Uncharacterized protein</fullName>
    </submittedName>
</protein>
<dbReference type="AlphaFoldDB" id="A0A9W8IVH5"/>
<gene>
    <name evidence="3" type="ORF">H1R20_g13502</name>
</gene>
<feature type="compositionally biased region" description="Low complexity" evidence="1">
    <location>
        <begin position="601"/>
        <end position="610"/>
    </location>
</feature>
<evidence type="ECO:0000313" key="3">
    <source>
        <dbReference type="EMBL" id="KAJ2923592.1"/>
    </source>
</evidence>
<feature type="region of interest" description="Disordered" evidence="1">
    <location>
        <begin position="673"/>
        <end position="836"/>
    </location>
</feature>
<feature type="compositionally biased region" description="Pro residues" evidence="1">
    <location>
        <begin position="349"/>
        <end position="360"/>
    </location>
</feature>
<accession>A0A9W8IVH5</accession>
<feature type="compositionally biased region" description="Low complexity" evidence="1">
    <location>
        <begin position="301"/>
        <end position="330"/>
    </location>
</feature>
<dbReference type="Proteomes" id="UP001140091">
    <property type="component" value="Unassembled WGS sequence"/>
</dbReference>
<feature type="transmembrane region" description="Helical" evidence="2">
    <location>
        <begin position="6"/>
        <end position="27"/>
    </location>
</feature>
<feature type="compositionally biased region" description="Polar residues" evidence="1">
    <location>
        <begin position="808"/>
        <end position="822"/>
    </location>
</feature>
<feature type="region of interest" description="Disordered" evidence="1">
    <location>
        <begin position="299"/>
        <end position="368"/>
    </location>
</feature>
<feature type="compositionally biased region" description="Low complexity" evidence="1">
    <location>
        <begin position="735"/>
        <end position="769"/>
    </location>
</feature>
<feature type="compositionally biased region" description="Polar residues" evidence="1">
    <location>
        <begin position="617"/>
        <end position="628"/>
    </location>
</feature>
<feature type="region of interest" description="Disordered" evidence="1">
    <location>
        <begin position="594"/>
        <end position="628"/>
    </location>
</feature>